<dbReference type="Proteomes" id="UP000001399">
    <property type="component" value="Chromosome"/>
</dbReference>
<dbReference type="eggNOG" id="COG4959">
    <property type="taxonomic scope" value="Bacteria"/>
</dbReference>
<dbReference type="AlphaFoldDB" id="E3I3K7"/>
<dbReference type="EMBL" id="CP002292">
    <property type="protein sequence ID" value="ADP70354.1"/>
    <property type="molecule type" value="Genomic_DNA"/>
</dbReference>
<name>E3I3K7_RHOVT</name>
<dbReference type="SUPFAM" id="SSF51306">
    <property type="entry name" value="LexA/Signal peptidase"/>
    <property type="match status" value="1"/>
</dbReference>
<dbReference type="GO" id="GO:0004252">
    <property type="term" value="F:serine-type endopeptidase activity"/>
    <property type="evidence" value="ECO:0007669"/>
    <property type="project" value="InterPro"/>
</dbReference>
<dbReference type="STRING" id="648757.Rvan_1081"/>
<keyword evidence="3" id="KW-1185">Reference proteome</keyword>
<dbReference type="HOGENOM" id="CLU_1853688_0_0_5"/>
<reference evidence="3" key="1">
    <citation type="journal article" date="2011" name="J. Bacteriol.">
        <title>Genome sequences of eight morphologically diverse alphaproteobacteria.</title>
        <authorList>
            <consortium name="US DOE Joint Genome Institute"/>
            <person name="Brown P.J."/>
            <person name="Kysela D.T."/>
            <person name="Buechlein A."/>
            <person name="Hemmerich C."/>
            <person name="Brun Y.V."/>
        </authorList>
    </citation>
    <scope>NUCLEOTIDE SEQUENCE [LARGE SCALE GENOMIC DNA]</scope>
    <source>
        <strain evidence="3">ATCC 17100 / ATH 3.1.1 / DSM 162 / LMG 4299</strain>
    </source>
</reference>
<dbReference type="KEGG" id="rva:Rvan_1081"/>
<sequence length="138" mass="14543">MAAAIVFVLTGVADRLGYRFNETPSVPVGIWRVLPVNGPLERGQIVSVCPPPTGVFLEAKARGYLSTGSCPGGLEPMLKPIAALEGDVVEQTGEGLRMNGRLLPHSSAFPKQAMIGSPLDRGHRLDCAKAGSLHSANR</sequence>
<dbReference type="InterPro" id="IPR036286">
    <property type="entry name" value="LexA/Signal_pep-like_sf"/>
</dbReference>
<protein>
    <submittedName>
        <fullName evidence="2">Peptidase S26, conserved region</fullName>
    </submittedName>
</protein>
<dbReference type="GO" id="GO:0006465">
    <property type="term" value="P:signal peptide processing"/>
    <property type="evidence" value="ECO:0007669"/>
    <property type="project" value="InterPro"/>
</dbReference>
<dbReference type="Pfam" id="PF10502">
    <property type="entry name" value="Peptidase_S26"/>
    <property type="match status" value="1"/>
</dbReference>
<dbReference type="MEROPS" id="S26.014"/>
<evidence type="ECO:0000313" key="3">
    <source>
        <dbReference type="Proteomes" id="UP000001399"/>
    </source>
</evidence>
<organism evidence="2 3">
    <name type="scientific">Rhodomicrobium vannielii (strain ATCC 17100 / DSM 162 / LMG 4299 / NCIMB 10020 / ATH 3.1.1)</name>
    <dbReference type="NCBI Taxonomy" id="648757"/>
    <lineage>
        <taxon>Bacteria</taxon>
        <taxon>Pseudomonadati</taxon>
        <taxon>Pseudomonadota</taxon>
        <taxon>Alphaproteobacteria</taxon>
        <taxon>Hyphomicrobiales</taxon>
        <taxon>Hyphomicrobiaceae</taxon>
        <taxon>Rhodomicrobium</taxon>
    </lineage>
</organism>
<evidence type="ECO:0000313" key="2">
    <source>
        <dbReference type="EMBL" id="ADP70354.1"/>
    </source>
</evidence>
<accession>E3I3K7</accession>
<feature type="domain" description="Peptidase S26" evidence="1">
    <location>
        <begin position="20"/>
        <end position="107"/>
    </location>
</feature>
<proteinExistence type="predicted"/>
<gene>
    <name evidence="2" type="ordered locus">Rvan_1081</name>
</gene>
<evidence type="ECO:0000259" key="1">
    <source>
        <dbReference type="Pfam" id="PF10502"/>
    </source>
</evidence>
<dbReference type="InterPro" id="IPR019533">
    <property type="entry name" value="Peptidase_S26"/>
</dbReference>